<geneLocation type="plasmid" evidence="6 7">
    <name>unnamed7</name>
</geneLocation>
<organism evidence="6 7">
    <name type="scientific">Rhizobium leguminosarum</name>
    <dbReference type="NCBI Taxonomy" id="384"/>
    <lineage>
        <taxon>Bacteria</taxon>
        <taxon>Pseudomonadati</taxon>
        <taxon>Pseudomonadota</taxon>
        <taxon>Alphaproteobacteria</taxon>
        <taxon>Hyphomicrobiales</taxon>
        <taxon>Rhizobiaceae</taxon>
        <taxon>Rhizobium/Agrobacterium group</taxon>
        <taxon>Rhizobium</taxon>
    </lineage>
</organism>
<name>A0A1B1CKE6_RHILE</name>
<dbReference type="InterPro" id="IPR037950">
    <property type="entry name" value="PgdA-like"/>
</dbReference>
<dbReference type="CDD" id="cd10938">
    <property type="entry name" value="CE4_HpPgdA_like"/>
    <property type="match status" value="1"/>
</dbReference>
<evidence type="ECO:0000259" key="5">
    <source>
        <dbReference type="PROSITE" id="PS51677"/>
    </source>
</evidence>
<dbReference type="Gene3D" id="3.20.20.370">
    <property type="entry name" value="Glycoside hydrolase/deacetylase"/>
    <property type="match status" value="1"/>
</dbReference>
<dbReference type="InterPro" id="IPR011330">
    <property type="entry name" value="Glyco_hydro/deAcase_b/a-brl"/>
</dbReference>
<dbReference type="OrthoDB" id="9784220at2"/>
<evidence type="ECO:0000256" key="4">
    <source>
        <dbReference type="ARBA" id="ARBA00032976"/>
    </source>
</evidence>
<dbReference type="Proteomes" id="UP000092691">
    <property type="component" value="Plasmid unnamed7"/>
</dbReference>
<dbReference type="GO" id="GO:0016810">
    <property type="term" value="F:hydrolase activity, acting on carbon-nitrogen (but not peptide) bonds"/>
    <property type="evidence" value="ECO:0007669"/>
    <property type="project" value="InterPro"/>
</dbReference>
<protein>
    <recommendedName>
        <fullName evidence="3">Chitooligosaccharide deacetylase</fullName>
    </recommendedName>
    <alternativeName>
        <fullName evidence="4">Nodulation protein B</fullName>
    </alternativeName>
</protein>
<dbReference type="EMBL" id="CP016288">
    <property type="protein sequence ID" value="ANP90243.1"/>
    <property type="molecule type" value="Genomic_DNA"/>
</dbReference>
<keyword evidence="6" id="KW-0614">Plasmid</keyword>
<reference evidence="6 7" key="1">
    <citation type="submission" date="2016-06" db="EMBL/GenBank/DDBJ databases">
        <title>Microsymbionts genomes from the relict species Vavilovia formosa.</title>
        <authorList>
            <person name="Chirak E."/>
            <person name="Kimeklis A."/>
            <person name="Andronov E."/>
        </authorList>
    </citation>
    <scope>NUCLEOTIDE SEQUENCE [LARGE SCALE GENOMIC DNA]</scope>
    <source>
        <strain evidence="6 7">Vaf10</strain>
        <plasmid evidence="7">Plasmid unnamed7</plasmid>
    </source>
</reference>
<dbReference type="SUPFAM" id="SSF88713">
    <property type="entry name" value="Glycoside hydrolase/deacetylase"/>
    <property type="match status" value="1"/>
</dbReference>
<evidence type="ECO:0000256" key="1">
    <source>
        <dbReference type="ARBA" id="ARBA00003236"/>
    </source>
</evidence>
<accession>A0A1B1CKE6</accession>
<dbReference type="PROSITE" id="PS51677">
    <property type="entry name" value="NODB"/>
    <property type="match status" value="1"/>
</dbReference>
<comment type="similarity">
    <text evidence="2">Belongs to the polysaccharide deacetylase family.</text>
</comment>
<evidence type="ECO:0000256" key="2">
    <source>
        <dbReference type="ARBA" id="ARBA00010973"/>
    </source>
</evidence>
<proteinExistence type="inferred from homology"/>
<dbReference type="RefSeq" id="WP_065283729.1">
    <property type="nucleotide sequence ID" value="NZ_CP016288.1"/>
</dbReference>
<dbReference type="InterPro" id="IPR002509">
    <property type="entry name" value="NODB_dom"/>
</dbReference>
<evidence type="ECO:0000313" key="7">
    <source>
        <dbReference type="Proteomes" id="UP000092691"/>
    </source>
</evidence>
<dbReference type="AlphaFoldDB" id="A0A1B1CKE6"/>
<dbReference type="PANTHER" id="PTHR47561:SF1">
    <property type="entry name" value="POLYSACCHARIDE DEACETYLASE FAMILY PROTEIN (AFU_ORTHOLOGUE AFUA_6G05030)"/>
    <property type="match status" value="1"/>
</dbReference>
<dbReference type="Pfam" id="PF01522">
    <property type="entry name" value="Polysacc_deac_1"/>
    <property type="match status" value="1"/>
</dbReference>
<evidence type="ECO:0000313" key="6">
    <source>
        <dbReference type="EMBL" id="ANP90243.1"/>
    </source>
</evidence>
<dbReference type="GO" id="GO:0005975">
    <property type="term" value="P:carbohydrate metabolic process"/>
    <property type="evidence" value="ECO:0007669"/>
    <property type="project" value="InterPro"/>
</dbReference>
<sequence length="282" mass="31979">MPSNCIVWPDGKTLGASVTVDIDADTLLRLARPDDADRRLSALSSARYEPTVAVPRILDTYRRLGLRQTFFIPGQVMADNEGMVEAILAGGHEIGHHSWAHESPLDHSDEREEELFGRALETHVRLTGRKPRGYRAPIYGITPAIVDRLIREEFVYDSSMMADDLPYSVQTERGSLIEIPAHWGTDDWPPFAHMEEQHYVMPVRSPSAGMANFFEELDAAYEVGGFWMPVLHPFLTGRLARWRLMEKQLKAILDRGDVWIAPMEEIAAHARAQDNLRIERLP</sequence>
<dbReference type="PANTHER" id="PTHR47561">
    <property type="entry name" value="POLYSACCHARIDE DEACETYLASE FAMILY PROTEIN (AFU_ORTHOLOGUE AFUA_6G05030)"/>
    <property type="match status" value="1"/>
</dbReference>
<comment type="function">
    <text evidence="1">Is involved in generating a small heat-stable compound (Nod), an acylated oligomer of N-acetylglucosamine, that stimulates mitosis in various plant protoplasts.</text>
</comment>
<gene>
    <name evidence="6" type="ORF">BA011_40750</name>
</gene>
<feature type="domain" description="NodB homology" evidence="5">
    <location>
        <begin position="39"/>
        <end position="261"/>
    </location>
</feature>
<evidence type="ECO:0000256" key="3">
    <source>
        <dbReference type="ARBA" id="ARBA00020071"/>
    </source>
</evidence>